<proteinExistence type="predicted"/>
<feature type="domain" description="Biotin-protein ligase N-terminal" evidence="1">
    <location>
        <begin position="7"/>
        <end position="99"/>
    </location>
</feature>
<comment type="caution">
    <text evidence="2">The sequence shown here is derived from an EMBL/GenBank/DDBJ whole genome shotgun (WGS) entry which is preliminary data.</text>
</comment>
<dbReference type="EMBL" id="JBHTIW010000007">
    <property type="protein sequence ID" value="MFD0920586.1"/>
    <property type="molecule type" value="Genomic_DNA"/>
</dbReference>
<sequence>MAAPVAVVYRGPATSPGCAEAVAELLAASAWRFRVRLAGADELAAGALRDAALYAQPGGGDLAPAYRRMRRHRARIREFVRSGGRYLGFCLGGYLAGATPGFGLLPGDTDQYIASAGASVPDESDTVVRVRWRDRPRHVYFQDGPHFWFEPGAEPTVLATYDNGTVAAAVVRFGAGAVGVCGPHPEADESWYAEHGLSNPDGIRPDLGHDLIDTTMRA</sequence>
<evidence type="ECO:0000259" key="1">
    <source>
        <dbReference type="Pfam" id="PF09825"/>
    </source>
</evidence>
<dbReference type="InterPro" id="IPR015834">
    <property type="entry name" value="UCP016642"/>
</dbReference>
<dbReference type="Proteomes" id="UP001597018">
    <property type="component" value="Unassembled WGS sequence"/>
</dbReference>
<organism evidence="2 3">
    <name type="scientific">Saccharopolyspora rosea</name>
    <dbReference type="NCBI Taxonomy" id="524884"/>
    <lineage>
        <taxon>Bacteria</taxon>
        <taxon>Bacillati</taxon>
        <taxon>Actinomycetota</taxon>
        <taxon>Actinomycetes</taxon>
        <taxon>Pseudonocardiales</taxon>
        <taxon>Pseudonocardiaceae</taxon>
        <taxon>Saccharopolyspora</taxon>
    </lineage>
</organism>
<gene>
    <name evidence="2" type="ORF">ACFQ16_12605</name>
</gene>
<dbReference type="InterPro" id="IPR029062">
    <property type="entry name" value="Class_I_gatase-like"/>
</dbReference>
<dbReference type="Pfam" id="PF09825">
    <property type="entry name" value="BPL_N"/>
    <property type="match status" value="1"/>
</dbReference>
<name>A0ABW3FPU5_9PSEU</name>
<protein>
    <submittedName>
        <fullName evidence="2">BPL-N domain-containing protein</fullName>
    </submittedName>
</protein>
<dbReference type="InterPro" id="IPR019197">
    <property type="entry name" value="Biotin-prot_ligase_N"/>
</dbReference>
<dbReference type="SUPFAM" id="SSF52317">
    <property type="entry name" value="Class I glutamine amidotransferase-like"/>
    <property type="match status" value="1"/>
</dbReference>
<reference evidence="3" key="1">
    <citation type="journal article" date="2019" name="Int. J. Syst. Evol. Microbiol.">
        <title>The Global Catalogue of Microorganisms (GCM) 10K type strain sequencing project: providing services to taxonomists for standard genome sequencing and annotation.</title>
        <authorList>
            <consortium name="The Broad Institute Genomics Platform"/>
            <consortium name="The Broad Institute Genome Sequencing Center for Infectious Disease"/>
            <person name="Wu L."/>
            <person name="Ma J."/>
        </authorList>
    </citation>
    <scope>NUCLEOTIDE SEQUENCE [LARGE SCALE GENOMIC DNA]</scope>
    <source>
        <strain evidence="3">CCUG 56401</strain>
    </source>
</reference>
<dbReference type="PIRSF" id="PIRSF016642">
    <property type="entry name" value="UCP016642"/>
    <property type="match status" value="1"/>
</dbReference>
<evidence type="ECO:0000313" key="2">
    <source>
        <dbReference type="EMBL" id="MFD0920586.1"/>
    </source>
</evidence>
<accession>A0ABW3FPU5</accession>
<dbReference type="RefSeq" id="WP_263248212.1">
    <property type="nucleotide sequence ID" value="NZ_BAABLT010000005.1"/>
</dbReference>
<dbReference type="Gene3D" id="3.40.50.880">
    <property type="match status" value="1"/>
</dbReference>
<keyword evidence="3" id="KW-1185">Reference proteome</keyword>
<evidence type="ECO:0000313" key="3">
    <source>
        <dbReference type="Proteomes" id="UP001597018"/>
    </source>
</evidence>